<dbReference type="Pfam" id="PF00067">
    <property type="entry name" value="p450"/>
    <property type="match status" value="1"/>
</dbReference>
<dbReference type="GO" id="GO:0020037">
    <property type="term" value="F:heme binding"/>
    <property type="evidence" value="ECO:0007669"/>
    <property type="project" value="InterPro"/>
</dbReference>
<feature type="binding site" description="axial binding residue" evidence="7">
    <location>
        <position position="455"/>
    </location>
    <ligand>
        <name>heme</name>
        <dbReference type="ChEBI" id="CHEBI:30413"/>
    </ligand>
    <ligandPart>
        <name>Fe</name>
        <dbReference type="ChEBI" id="CHEBI:18248"/>
    </ligandPart>
</feature>
<evidence type="ECO:0000313" key="9">
    <source>
        <dbReference type="Proteomes" id="UP000039865"/>
    </source>
</evidence>
<gene>
    <name evidence="8" type="primary">Contig18599.g19762</name>
    <name evidence="8" type="ORF">STYLEM_5273</name>
</gene>
<dbReference type="GO" id="GO:0016705">
    <property type="term" value="F:oxidoreductase activity, acting on paired donors, with incorporation or reduction of molecular oxygen"/>
    <property type="evidence" value="ECO:0007669"/>
    <property type="project" value="InterPro"/>
</dbReference>
<dbReference type="AlphaFoldDB" id="A0A078A422"/>
<evidence type="ECO:0000256" key="2">
    <source>
        <dbReference type="ARBA" id="ARBA00022617"/>
    </source>
</evidence>
<comment type="similarity">
    <text evidence="1">Belongs to the cytochrome P450 family.</text>
</comment>
<protein>
    <submittedName>
        <fullName evidence="8">Cytochrome p450</fullName>
    </submittedName>
</protein>
<evidence type="ECO:0000256" key="3">
    <source>
        <dbReference type="ARBA" id="ARBA00022723"/>
    </source>
</evidence>
<dbReference type="OrthoDB" id="1470350at2759"/>
<evidence type="ECO:0000256" key="6">
    <source>
        <dbReference type="ARBA" id="ARBA00023033"/>
    </source>
</evidence>
<dbReference type="InParanoid" id="A0A078A422"/>
<dbReference type="InterPro" id="IPR036396">
    <property type="entry name" value="Cyt_P450_sf"/>
</dbReference>
<reference evidence="8 9" key="1">
    <citation type="submission" date="2014-06" db="EMBL/GenBank/DDBJ databases">
        <authorList>
            <person name="Swart Estienne"/>
        </authorList>
    </citation>
    <scope>NUCLEOTIDE SEQUENCE [LARGE SCALE GENOMIC DNA]</scope>
    <source>
        <strain evidence="8 9">130c</strain>
    </source>
</reference>
<dbReference type="EMBL" id="CCKQ01005120">
    <property type="protein sequence ID" value="CDW76273.1"/>
    <property type="molecule type" value="Genomic_DNA"/>
</dbReference>
<dbReference type="PRINTS" id="PR00463">
    <property type="entry name" value="EP450I"/>
</dbReference>
<organism evidence="8 9">
    <name type="scientific">Stylonychia lemnae</name>
    <name type="common">Ciliate</name>
    <dbReference type="NCBI Taxonomy" id="5949"/>
    <lineage>
        <taxon>Eukaryota</taxon>
        <taxon>Sar</taxon>
        <taxon>Alveolata</taxon>
        <taxon>Ciliophora</taxon>
        <taxon>Intramacronucleata</taxon>
        <taxon>Spirotrichea</taxon>
        <taxon>Stichotrichia</taxon>
        <taxon>Sporadotrichida</taxon>
        <taxon>Oxytrichidae</taxon>
        <taxon>Stylonychinae</taxon>
        <taxon>Stylonychia</taxon>
    </lineage>
</organism>
<dbReference type="GO" id="GO:0004497">
    <property type="term" value="F:monooxygenase activity"/>
    <property type="evidence" value="ECO:0007669"/>
    <property type="project" value="UniProtKB-KW"/>
</dbReference>
<dbReference type="InterPro" id="IPR050196">
    <property type="entry name" value="Cytochrome_P450_Monoox"/>
</dbReference>
<evidence type="ECO:0000256" key="1">
    <source>
        <dbReference type="ARBA" id="ARBA00010617"/>
    </source>
</evidence>
<evidence type="ECO:0000256" key="7">
    <source>
        <dbReference type="PIRSR" id="PIRSR602401-1"/>
    </source>
</evidence>
<dbReference type="Gene3D" id="1.10.630.10">
    <property type="entry name" value="Cytochrome P450"/>
    <property type="match status" value="1"/>
</dbReference>
<dbReference type="Proteomes" id="UP000039865">
    <property type="component" value="Unassembled WGS sequence"/>
</dbReference>
<dbReference type="PANTHER" id="PTHR24291">
    <property type="entry name" value="CYTOCHROME P450 FAMILY 4"/>
    <property type="match status" value="1"/>
</dbReference>
<sequence length="510" mass="59474">MPSTRFPLPIIGNALKILEVARGANEYTDQILYRYYINYFESIGQDVPPVFIDFLSAEGQIVVSDPDMLQELFVTKGKFVDKYSRLKVAMHKLTGESIIFEATTEEQAMKRKRLSSAFYKDKMTLILKILVKKTYDWVNILKQDVKDGKKEIELSKLVNDHITDCILTSVFGDTKLNKTLEYEAENSREQISLGVFVGNLFSLLVRRFFGPLRQFTQIFDRVFVGKQEKRLERNIDNYRNFLNKFIEERREQMKDPNFISGDFLTLLLSDEHYKNDDKLIKDEISTFMLAATQTTASLITNLLYYQEFIPEIKQKLMTEIAQIMSNDKNQGQLPLQKMSITCEQWIEKLGYDQLQESWQYLYLVIQENLRIESPVRSSTPLQLRQKMNISGFEIDTDIPILVHFHLLHRNPKEWIEPTKFIPERFDPLSKYSLAPDGSKRKPLSFSPFLGGRRICLGKTFAENIAKLVVPIFISELEFTFKKDYHYQRKPPKGLSTEVNVPIILSLVKKD</sequence>
<comment type="cofactor">
    <cofactor evidence="7">
        <name>heme</name>
        <dbReference type="ChEBI" id="CHEBI:30413"/>
    </cofactor>
</comment>
<proteinExistence type="inferred from homology"/>
<evidence type="ECO:0000256" key="4">
    <source>
        <dbReference type="ARBA" id="ARBA00023002"/>
    </source>
</evidence>
<dbReference type="SUPFAM" id="SSF48264">
    <property type="entry name" value="Cytochrome P450"/>
    <property type="match status" value="1"/>
</dbReference>
<dbReference type="InterPro" id="IPR001128">
    <property type="entry name" value="Cyt_P450"/>
</dbReference>
<dbReference type="PANTHER" id="PTHR24291:SF50">
    <property type="entry name" value="BIFUNCTIONAL ALBAFLAVENONE MONOOXYGENASE_TERPENE SYNTHASE"/>
    <property type="match status" value="1"/>
</dbReference>
<keyword evidence="5 7" id="KW-0408">Iron</keyword>
<keyword evidence="2 7" id="KW-0349">Heme</keyword>
<keyword evidence="6" id="KW-0503">Monooxygenase</keyword>
<dbReference type="CDD" id="cd00302">
    <property type="entry name" value="cytochrome_P450"/>
    <property type="match status" value="1"/>
</dbReference>
<dbReference type="GO" id="GO:0005506">
    <property type="term" value="F:iron ion binding"/>
    <property type="evidence" value="ECO:0007669"/>
    <property type="project" value="InterPro"/>
</dbReference>
<evidence type="ECO:0000313" key="8">
    <source>
        <dbReference type="EMBL" id="CDW76273.1"/>
    </source>
</evidence>
<accession>A0A078A422</accession>
<name>A0A078A422_STYLE</name>
<dbReference type="InterPro" id="IPR002401">
    <property type="entry name" value="Cyt_P450_E_grp-I"/>
</dbReference>
<keyword evidence="3 7" id="KW-0479">Metal-binding</keyword>
<evidence type="ECO:0000256" key="5">
    <source>
        <dbReference type="ARBA" id="ARBA00023004"/>
    </source>
</evidence>
<keyword evidence="4" id="KW-0560">Oxidoreductase</keyword>
<keyword evidence="9" id="KW-1185">Reference proteome</keyword>